<dbReference type="Proteomes" id="UP000189728">
    <property type="component" value="Unassembled WGS sequence"/>
</dbReference>
<name>A0AAX0LB76_9BACT</name>
<reference evidence="1 2" key="1">
    <citation type="submission" date="2016-08" db="EMBL/GenBank/DDBJ databases">
        <title>Campylobacter species from sea mammals.</title>
        <authorList>
            <person name="Gilbert M.J."/>
            <person name="Byrne B.A."/>
            <person name="Zomer A.L."/>
            <person name="Wagenaar J.A."/>
        </authorList>
    </citation>
    <scope>NUCLEOTIDE SEQUENCE [LARGE SCALE GENOMIC DNA]</scope>
    <source>
        <strain evidence="1 2">1105248</strain>
    </source>
</reference>
<organism evidence="1 2">
    <name type="scientific">Campylobacter pinnipediorum subsp. pinnipediorum</name>
    <dbReference type="NCBI Taxonomy" id="1660067"/>
    <lineage>
        <taxon>Bacteria</taxon>
        <taxon>Pseudomonadati</taxon>
        <taxon>Campylobacterota</taxon>
        <taxon>Epsilonproteobacteria</taxon>
        <taxon>Campylobacterales</taxon>
        <taxon>Campylobacteraceae</taxon>
        <taxon>Campylobacter</taxon>
    </lineage>
</organism>
<dbReference type="AlphaFoldDB" id="A0AAX0LB76"/>
<protein>
    <submittedName>
        <fullName evidence="1">Uncharacterized protein</fullName>
    </submittedName>
</protein>
<evidence type="ECO:0000313" key="2">
    <source>
        <dbReference type="Proteomes" id="UP000189728"/>
    </source>
</evidence>
<accession>A0AAX0LB76</accession>
<comment type="caution">
    <text evidence="1">The sequence shown here is derived from an EMBL/GenBank/DDBJ whole genome shotgun (WGS) entry which is preliminary data.</text>
</comment>
<gene>
    <name evidence="1" type="ORF">BFG04_03860</name>
</gene>
<dbReference type="EMBL" id="MCRK01000036">
    <property type="protein sequence ID" value="OPA77241.1"/>
    <property type="molecule type" value="Genomic_DNA"/>
</dbReference>
<evidence type="ECO:0000313" key="1">
    <source>
        <dbReference type="EMBL" id="OPA77241.1"/>
    </source>
</evidence>
<sequence length="82" mass="9598">MNKYELMGRIVEQKEIAAKTKEALAELKEAIVSSFNREFLPSVWDELTKNYKNKSILLSNTFLKIKEYEDELKTLGNENIKE</sequence>
<dbReference type="RefSeq" id="WP_078387714.1">
    <property type="nucleotide sequence ID" value="NZ_CP012547.1"/>
</dbReference>
<proteinExistence type="predicted"/>